<dbReference type="EMBL" id="JAYKLX010000008">
    <property type="protein sequence ID" value="MEB3347254.1"/>
    <property type="molecule type" value="Genomic_DNA"/>
</dbReference>
<evidence type="ECO:0000313" key="2">
    <source>
        <dbReference type="EMBL" id="MEB3347254.1"/>
    </source>
</evidence>
<dbReference type="PANTHER" id="PTHR46825:SF9">
    <property type="entry name" value="BETA-LACTAMASE-RELATED DOMAIN-CONTAINING PROTEIN"/>
    <property type="match status" value="1"/>
</dbReference>
<evidence type="ECO:0000313" key="3">
    <source>
        <dbReference type="Proteomes" id="UP001327027"/>
    </source>
</evidence>
<organism evidence="2 3">
    <name type="scientific">Aquimarina gracilis</name>
    <dbReference type="NCBI Taxonomy" id="874422"/>
    <lineage>
        <taxon>Bacteria</taxon>
        <taxon>Pseudomonadati</taxon>
        <taxon>Bacteroidota</taxon>
        <taxon>Flavobacteriia</taxon>
        <taxon>Flavobacteriales</taxon>
        <taxon>Flavobacteriaceae</taxon>
        <taxon>Aquimarina</taxon>
    </lineage>
</organism>
<dbReference type="InterPro" id="IPR012338">
    <property type="entry name" value="Beta-lactam/transpept-like"/>
</dbReference>
<dbReference type="SUPFAM" id="SSF56601">
    <property type="entry name" value="beta-lactamase/transpeptidase-like"/>
    <property type="match status" value="1"/>
</dbReference>
<dbReference type="RefSeq" id="WP_324181278.1">
    <property type="nucleotide sequence ID" value="NZ_BAABAW010000025.1"/>
</dbReference>
<dbReference type="InterPro" id="IPR011990">
    <property type="entry name" value="TPR-like_helical_dom_sf"/>
</dbReference>
<name>A0ABU5ZZD2_9FLAO</name>
<dbReference type="GO" id="GO:0016787">
    <property type="term" value="F:hydrolase activity"/>
    <property type="evidence" value="ECO:0007669"/>
    <property type="project" value="UniProtKB-KW"/>
</dbReference>
<reference evidence="2 3" key="1">
    <citation type="journal article" date="2013" name="Int. J. Syst. Evol. Microbiol.">
        <title>Aquimarina gracilis sp. nov., isolated from the gut microflora of a mussel, Mytilus coruscus, and emended description of Aquimarina spongiae.</title>
        <authorList>
            <person name="Park S.C."/>
            <person name="Choe H.N."/>
            <person name="Baik K.S."/>
            <person name="Seong C.N."/>
        </authorList>
    </citation>
    <scope>NUCLEOTIDE SEQUENCE [LARGE SCALE GENOMIC DNA]</scope>
    <source>
        <strain evidence="2 3">PSC32</strain>
    </source>
</reference>
<dbReference type="Gene3D" id="1.25.40.10">
    <property type="entry name" value="Tetratricopeptide repeat domain"/>
    <property type="match status" value="1"/>
</dbReference>
<keyword evidence="3" id="KW-1185">Reference proteome</keyword>
<evidence type="ECO:0000259" key="1">
    <source>
        <dbReference type="Pfam" id="PF00144"/>
    </source>
</evidence>
<dbReference type="Proteomes" id="UP001327027">
    <property type="component" value="Unassembled WGS sequence"/>
</dbReference>
<dbReference type="Gene3D" id="3.40.710.10">
    <property type="entry name" value="DD-peptidase/beta-lactamase superfamily"/>
    <property type="match status" value="2"/>
</dbReference>
<dbReference type="PROSITE" id="PS51257">
    <property type="entry name" value="PROKAR_LIPOPROTEIN"/>
    <property type="match status" value="1"/>
</dbReference>
<accession>A0ABU5ZZD2</accession>
<sequence>MRSVSILIFVMVLIFGCTKEKAIKVETSDQFTDELKELKTYFQIPGLAASVQKDGELVYQKYFGYSDLESKTKLDTTTLFPVASLTKVFSGVLIMKLAEEGKLSLDDPLQKYLHNVKLNDSILVKHILSHTSQGAIGKNFYYSYRFGALTAVIAEASKKPFDTYMHEAIFTPLGLKNTHLLKDSIQIAQNSLKIAKPYFLKDSITTGFIDYGYSASAGIVSDINDLHIFNKALDNNTLISEASKKLMFSGLDPSLPYSYGIFNQEFQGENLIWGYGQYDCYSSLFLKVPSKKLTLTLLANNNLMSDPARLIYGDAMSSLFALSFLKNYVFLEPEMALFENQESLKSSADYASTDIYRKKLLAQALASSFMAQFDNQHIEISEVLLNKTFSEFPDYLQYADLNLLHTLTFLKEVTFYKELGEFDQFDEKIEAISAKLLKVDPEHPYVNVYMGVYHDRKGNQEKAFYHFKQIVEADNFSKFWYTSEAMNWIAKNKPDYNMSNAK</sequence>
<comment type="caution">
    <text evidence="2">The sequence shown here is derived from an EMBL/GenBank/DDBJ whole genome shotgun (WGS) entry which is preliminary data.</text>
</comment>
<keyword evidence="2" id="KW-0378">Hydrolase</keyword>
<gene>
    <name evidence="2" type="ORF">U6A24_17395</name>
</gene>
<feature type="domain" description="Beta-lactamase-related" evidence="1">
    <location>
        <begin position="43"/>
        <end position="303"/>
    </location>
</feature>
<dbReference type="InterPro" id="IPR050491">
    <property type="entry name" value="AmpC-like"/>
</dbReference>
<dbReference type="PANTHER" id="PTHR46825">
    <property type="entry name" value="D-ALANYL-D-ALANINE-CARBOXYPEPTIDASE/ENDOPEPTIDASE AMPH"/>
    <property type="match status" value="1"/>
</dbReference>
<dbReference type="EC" id="3.1.1.103" evidence="2"/>
<dbReference type="InterPro" id="IPR001466">
    <property type="entry name" value="Beta-lactam-related"/>
</dbReference>
<dbReference type="Pfam" id="PF00144">
    <property type="entry name" value="Beta-lactamase"/>
    <property type="match status" value="1"/>
</dbReference>
<protein>
    <submittedName>
        <fullName evidence="2">Serine hydrolase domain-containing protein</fullName>
        <ecNumber evidence="2">3.1.1.103</ecNumber>
    </submittedName>
</protein>
<proteinExistence type="predicted"/>